<protein>
    <recommendedName>
        <fullName evidence="5">Secreted protein</fullName>
    </recommendedName>
</protein>
<evidence type="ECO:0000256" key="2">
    <source>
        <dbReference type="SAM" id="SignalP"/>
    </source>
</evidence>
<proteinExistence type="predicted"/>
<dbReference type="AlphaFoldDB" id="A0A7W7ZZU5"/>
<accession>A0A7W7ZZU5</accession>
<evidence type="ECO:0008006" key="5">
    <source>
        <dbReference type="Google" id="ProtNLM"/>
    </source>
</evidence>
<evidence type="ECO:0000313" key="3">
    <source>
        <dbReference type="EMBL" id="MBB5075903.1"/>
    </source>
</evidence>
<feature type="signal peptide" evidence="2">
    <location>
        <begin position="1"/>
        <end position="26"/>
    </location>
</feature>
<gene>
    <name evidence="3" type="ORF">HNR40_001349</name>
</gene>
<evidence type="ECO:0000256" key="1">
    <source>
        <dbReference type="SAM" id="MobiDB-lite"/>
    </source>
</evidence>
<feature type="region of interest" description="Disordered" evidence="1">
    <location>
        <begin position="104"/>
        <end position="137"/>
    </location>
</feature>
<keyword evidence="2" id="KW-0732">Signal</keyword>
<keyword evidence="4" id="KW-1185">Reference proteome</keyword>
<dbReference type="EMBL" id="JACHIN010000001">
    <property type="protein sequence ID" value="MBB5075903.1"/>
    <property type="molecule type" value="Genomic_DNA"/>
</dbReference>
<name>A0A7W7ZZU5_9ACTN</name>
<evidence type="ECO:0000313" key="4">
    <source>
        <dbReference type="Proteomes" id="UP000568380"/>
    </source>
</evidence>
<dbReference type="RefSeq" id="WP_184959037.1">
    <property type="nucleotide sequence ID" value="NZ_JACHIN010000001.1"/>
</dbReference>
<sequence>MFKRRVMVLSAVGVLGLAALGGSAMADETPAPGAGGKVVCTDENGKVIAELTRAHKAIAIDKDGKVTTSDDAESLPTEAAPLAPDAEKADDKVKGEVLEFAEAVPALPAEEGTDQAGRAEAGSKPSLTVMGTPPANGLAKTVSIKCEKVD</sequence>
<feature type="chain" id="PRO_5030660601" description="Secreted protein" evidence="2">
    <location>
        <begin position="27"/>
        <end position="150"/>
    </location>
</feature>
<feature type="region of interest" description="Disordered" evidence="1">
    <location>
        <begin position="63"/>
        <end position="89"/>
    </location>
</feature>
<dbReference type="Proteomes" id="UP000568380">
    <property type="component" value="Unassembled WGS sequence"/>
</dbReference>
<reference evidence="3 4" key="1">
    <citation type="submission" date="2020-08" db="EMBL/GenBank/DDBJ databases">
        <title>Genomic Encyclopedia of Type Strains, Phase IV (KMG-IV): sequencing the most valuable type-strain genomes for metagenomic binning, comparative biology and taxonomic classification.</title>
        <authorList>
            <person name="Goeker M."/>
        </authorList>
    </citation>
    <scope>NUCLEOTIDE SEQUENCE [LARGE SCALE GENOMIC DNA]</scope>
    <source>
        <strain evidence="3 4">DSM 45385</strain>
    </source>
</reference>
<comment type="caution">
    <text evidence="3">The sequence shown here is derived from an EMBL/GenBank/DDBJ whole genome shotgun (WGS) entry which is preliminary data.</text>
</comment>
<organism evidence="3 4">
    <name type="scientific">Nonomuraea endophytica</name>
    <dbReference type="NCBI Taxonomy" id="714136"/>
    <lineage>
        <taxon>Bacteria</taxon>
        <taxon>Bacillati</taxon>
        <taxon>Actinomycetota</taxon>
        <taxon>Actinomycetes</taxon>
        <taxon>Streptosporangiales</taxon>
        <taxon>Streptosporangiaceae</taxon>
        <taxon>Nonomuraea</taxon>
    </lineage>
</organism>